<dbReference type="EMBL" id="SPHZ02000009">
    <property type="protein sequence ID" value="KAF0898746.1"/>
    <property type="molecule type" value="Genomic_DNA"/>
</dbReference>
<name>A0A6G1CF09_9ORYZ</name>
<accession>A0A6G1CF09</accession>
<reference evidence="1 2" key="1">
    <citation type="submission" date="2019-11" db="EMBL/GenBank/DDBJ databases">
        <title>Whole genome sequence of Oryza granulata.</title>
        <authorList>
            <person name="Li W."/>
        </authorList>
    </citation>
    <scope>NUCLEOTIDE SEQUENCE [LARGE SCALE GENOMIC DNA]</scope>
    <source>
        <strain evidence="2">cv. Menghai</strain>
        <tissue evidence="1">Leaf</tissue>
    </source>
</reference>
<organism evidence="1 2">
    <name type="scientific">Oryza meyeriana var. granulata</name>
    <dbReference type="NCBI Taxonomy" id="110450"/>
    <lineage>
        <taxon>Eukaryota</taxon>
        <taxon>Viridiplantae</taxon>
        <taxon>Streptophyta</taxon>
        <taxon>Embryophyta</taxon>
        <taxon>Tracheophyta</taxon>
        <taxon>Spermatophyta</taxon>
        <taxon>Magnoliopsida</taxon>
        <taxon>Liliopsida</taxon>
        <taxon>Poales</taxon>
        <taxon>Poaceae</taxon>
        <taxon>BOP clade</taxon>
        <taxon>Oryzoideae</taxon>
        <taxon>Oryzeae</taxon>
        <taxon>Oryzinae</taxon>
        <taxon>Oryza</taxon>
        <taxon>Oryza meyeriana</taxon>
    </lineage>
</organism>
<evidence type="ECO:0000313" key="2">
    <source>
        <dbReference type="Proteomes" id="UP000479710"/>
    </source>
</evidence>
<dbReference type="Proteomes" id="UP000479710">
    <property type="component" value="Unassembled WGS sequence"/>
</dbReference>
<keyword evidence="2" id="KW-1185">Reference proteome</keyword>
<gene>
    <name evidence="1" type="ORF">E2562_009351</name>
</gene>
<comment type="caution">
    <text evidence="1">The sequence shown here is derived from an EMBL/GenBank/DDBJ whole genome shotgun (WGS) entry which is preliminary data.</text>
</comment>
<proteinExistence type="predicted"/>
<evidence type="ECO:0000313" key="1">
    <source>
        <dbReference type="EMBL" id="KAF0898746.1"/>
    </source>
</evidence>
<dbReference type="AlphaFoldDB" id="A0A6G1CF09"/>
<dbReference type="OrthoDB" id="711777at2759"/>
<protein>
    <submittedName>
        <fullName evidence="1">Uncharacterized protein</fullName>
    </submittedName>
</protein>
<sequence length="86" mass="9460">MERQLVDLVAVLSTIQEHNKAIQASVGSLEEIKPMVVDLAGWKSTMKETVAELHDAMGDLRQQMAQILRNLVLAIKPADLPSLLPT</sequence>